<dbReference type="EMBL" id="VBPA01000250">
    <property type="protein sequence ID" value="TMQ69957.1"/>
    <property type="molecule type" value="Genomic_DNA"/>
</dbReference>
<evidence type="ECO:0000256" key="5">
    <source>
        <dbReference type="ARBA" id="ARBA00022989"/>
    </source>
</evidence>
<feature type="transmembrane region" description="Helical" evidence="7">
    <location>
        <begin position="156"/>
        <end position="177"/>
    </location>
</feature>
<dbReference type="GO" id="GO:0055085">
    <property type="term" value="P:transmembrane transport"/>
    <property type="evidence" value="ECO:0007669"/>
    <property type="project" value="InterPro"/>
</dbReference>
<dbReference type="Pfam" id="PF03547">
    <property type="entry name" value="Mem_trans"/>
    <property type="match status" value="2"/>
</dbReference>
<keyword evidence="5 7" id="KW-1133">Transmembrane helix</keyword>
<evidence type="ECO:0000313" key="9">
    <source>
        <dbReference type="Proteomes" id="UP000319836"/>
    </source>
</evidence>
<name>A0A538U227_UNCEI</name>
<dbReference type="GO" id="GO:0016020">
    <property type="term" value="C:membrane"/>
    <property type="evidence" value="ECO:0007669"/>
    <property type="project" value="UniProtKB-SubCell"/>
</dbReference>
<feature type="transmembrane region" description="Helical" evidence="7">
    <location>
        <begin position="220"/>
        <end position="242"/>
    </location>
</feature>
<feature type="transmembrane region" description="Helical" evidence="7">
    <location>
        <begin position="123"/>
        <end position="144"/>
    </location>
</feature>
<dbReference type="InterPro" id="IPR004776">
    <property type="entry name" value="Mem_transp_PIN-like"/>
</dbReference>
<comment type="caution">
    <text evidence="8">The sequence shown here is derived from an EMBL/GenBank/DDBJ whole genome shotgun (WGS) entry which is preliminary data.</text>
</comment>
<evidence type="ECO:0000256" key="2">
    <source>
        <dbReference type="ARBA" id="ARBA00022448"/>
    </source>
</evidence>
<reference evidence="8 9" key="1">
    <citation type="journal article" date="2019" name="Nat. Microbiol.">
        <title>Mediterranean grassland soil C-N compound turnover is dependent on rainfall and depth, and is mediated by genomically divergent microorganisms.</title>
        <authorList>
            <person name="Diamond S."/>
            <person name="Andeer P.F."/>
            <person name="Li Z."/>
            <person name="Crits-Christoph A."/>
            <person name="Burstein D."/>
            <person name="Anantharaman K."/>
            <person name="Lane K.R."/>
            <person name="Thomas B.C."/>
            <person name="Pan C."/>
            <person name="Northen T.R."/>
            <person name="Banfield J.F."/>
        </authorList>
    </citation>
    <scope>NUCLEOTIDE SEQUENCE [LARGE SCALE GENOMIC DNA]</scope>
    <source>
        <strain evidence="8">WS_10</strain>
    </source>
</reference>
<feature type="transmembrane region" description="Helical" evidence="7">
    <location>
        <begin position="96"/>
        <end position="117"/>
    </location>
</feature>
<feature type="transmembrane region" description="Helical" evidence="7">
    <location>
        <begin position="34"/>
        <end position="53"/>
    </location>
</feature>
<comment type="subcellular location">
    <subcellularLocation>
        <location evidence="1">Membrane</location>
        <topology evidence="1">Multi-pass membrane protein</topology>
    </subcellularLocation>
</comment>
<sequence length="301" mass="31499">MSLLRLFVEHLLPVLLVAGAGYLLASLLDLDGRAFTAVAFHLFAPCLIFQTLLESRVPAGMMLLIGAFAALTMAIPAGEAWAIARLLRWSRTRSSAVVMCVLFPNVGNYGLSANLLAFGKDALTYASVFFVAASIVFYTVGVLIASLGRAGVRPALLGLLRVPALWALIAAFLLRALHVPWSGAPERAVSLLAAACIPSFLVVLGMQLRGARLRGAAMPMALATGLRLLGGMAAGLLCAPLMGLTGTARQAAVLEAAMPTAVVTGIIAGEYEVEPSLVASVVLLTTLLSPLTLTPLLWVLR</sequence>
<evidence type="ECO:0000256" key="7">
    <source>
        <dbReference type="SAM" id="Phobius"/>
    </source>
</evidence>
<evidence type="ECO:0000256" key="6">
    <source>
        <dbReference type="ARBA" id="ARBA00023136"/>
    </source>
</evidence>
<evidence type="ECO:0000313" key="8">
    <source>
        <dbReference type="EMBL" id="TMQ69957.1"/>
    </source>
</evidence>
<proteinExistence type="predicted"/>
<protein>
    <submittedName>
        <fullName evidence="8">AEC family transporter</fullName>
    </submittedName>
</protein>
<feature type="transmembrane region" description="Helical" evidence="7">
    <location>
        <begin position="6"/>
        <end position="27"/>
    </location>
</feature>
<dbReference type="PANTHER" id="PTHR36838">
    <property type="entry name" value="AUXIN EFFLUX CARRIER FAMILY PROTEIN"/>
    <property type="match status" value="1"/>
</dbReference>
<feature type="transmembrane region" description="Helical" evidence="7">
    <location>
        <begin position="189"/>
        <end position="208"/>
    </location>
</feature>
<keyword evidence="2" id="KW-0813">Transport</keyword>
<feature type="transmembrane region" description="Helical" evidence="7">
    <location>
        <begin position="59"/>
        <end position="84"/>
    </location>
</feature>
<dbReference type="PANTHER" id="PTHR36838:SF1">
    <property type="entry name" value="SLR1864 PROTEIN"/>
    <property type="match status" value="1"/>
</dbReference>
<organism evidence="8 9">
    <name type="scientific">Eiseniibacteriota bacterium</name>
    <dbReference type="NCBI Taxonomy" id="2212470"/>
    <lineage>
        <taxon>Bacteria</taxon>
        <taxon>Candidatus Eiseniibacteriota</taxon>
    </lineage>
</organism>
<accession>A0A538U227</accession>
<keyword evidence="4 7" id="KW-0812">Transmembrane</keyword>
<dbReference type="Proteomes" id="UP000319836">
    <property type="component" value="Unassembled WGS sequence"/>
</dbReference>
<keyword evidence="3" id="KW-1003">Cell membrane</keyword>
<evidence type="ECO:0000256" key="3">
    <source>
        <dbReference type="ARBA" id="ARBA00022475"/>
    </source>
</evidence>
<evidence type="ECO:0000256" key="1">
    <source>
        <dbReference type="ARBA" id="ARBA00004141"/>
    </source>
</evidence>
<dbReference type="AlphaFoldDB" id="A0A538U227"/>
<keyword evidence="6 7" id="KW-0472">Membrane</keyword>
<evidence type="ECO:0000256" key="4">
    <source>
        <dbReference type="ARBA" id="ARBA00022692"/>
    </source>
</evidence>
<feature type="transmembrane region" description="Helical" evidence="7">
    <location>
        <begin position="277"/>
        <end position="300"/>
    </location>
</feature>
<gene>
    <name evidence="8" type="ORF">E6K80_10045</name>
</gene>